<dbReference type="EMBL" id="CAVK010000232">
    <property type="protein sequence ID" value="CCW19808.1"/>
    <property type="molecule type" value="Genomic_DNA"/>
</dbReference>
<dbReference type="InterPro" id="IPR000873">
    <property type="entry name" value="AMP-dep_synth/lig_dom"/>
</dbReference>
<evidence type="ECO:0000259" key="4">
    <source>
        <dbReference type="Pfam" id="PF13193"/>
    </source>
</evidence>
<dbReference type="Gene3D" id="3.40.50.12780">
    <property type="entry name" value="N-terminal domain of ligase-like"/>
    <property type="match status" value="1"/>
</dbReference>
<dbReference type="InterPro" id="IPR042099">
    <property type="entry name" value="ANL_N_sf"/>
</dbReference>
<evidence type="ECO:0000313" key="5">
    <source>
        <dbReference type="EMBL" id="CCW19808.1"/>
    </source>
</evidence>
<dbReference type="Gene3D" id="3.30.300.30">
    <property type="match status" value="1"/>
</dbReference>
<evidence type="ECO:0000256" key="1">
    <source>
        <dbReference type="ARBA" id="ARBA00006432"/>
    </source>
</evidence>
<name>N1MX19_9SPHN</name>
<accession>N1MX19</accession>
<comment type="similarity">
    <text evidence="1">Belongs to the ATP-dependent AMP-binding enzyme family.</text>
</comment>
<dbReference type="EC" id="6.2.1.3" evidence="5"/>
<sequence length="552" mass="60699">MKNTAGLTPVPRTIGYAIIDAALRWPDRTALVLEKHEASFAELARQVTNSARSLVGLGVRKGDHVGILMPNCWDHLVLSSALNLIGACAVVLNSRYRGDELRYVINHAEIKILFTSGAAKQHLDLQAIITECFPELMEWDTSKELQLKAAPKLQKVFLFDAPASCAWPDENDFSLVAAQTPDDDLARIVESVRPDDTAFVIFSSGTTALPKACMITHSSITHVSAGIAQRLRITADDVFWDPLPLYHLSSHLPLNACRQVGATYVCQTHFDASSALAELERVKATVCYPAFPALTAAMIDHPDFSKRDLSSLRIQLTIGAPDLLRRFANAIPQALQIACYGLTECGGICTMSSPDDTLDQRVERVGTPLPGFEVRIVDPDTLEEKPLGERGEILIRGPIFSGYFKDADQTAKVMLDDGWLRTGDAGWMGTDGQLVFSDRIKDMLKIGGENVAAAEVESFLAQHPKIKLAQVIPAPDDRLVEVVAAFIELNSGESMTAEEVINHCSGRIARYKVPRYITFVEEWPMSATKIQKFRLPRDFSLHAMIKSSGKTN</sequence>
<dbReference type="GO" id="GO:0004467">
    <property type="term" value="F:long-chain fatty acid-CoA ligase activity"/>
    <property type="evidence" value="ECO:0007669"/>
    <property type="project" value="UniProtKB-EC"/>
</dbReference>
<evidence type="ECO:0000256" key="2">
    <source>
        <dbReference type="ARBA" id="ARBA00022598"/>
    </source>
</evidence>
<feature type="domain" description="AMP-binding enzyme C-terminal" evidence="4">
    <location>
        <begin position="455"/>
        <end position="527"/>
    </location>
</feature>
<dbReference type="OrthoDB" id="9803968at2"/>
<proteinExistence type="inferred from homology"/>
<gene>
    <name evidence="5" type="ORF">EBBID32_41780</name>
</gene>
<reference evidence="5 6" key="1">
    <citation type="submission" date="2013-03" db="EMBL/GenBank/DDBJ databases">
        <authorList>
            <person name="Le V."/>
        </authorList>
    </citation>
    <scope>NUCLEOTIDE SEQUENCE [LARGE SCALE GENOMIC DNA]</scope>
    <source>
        <strain evidence="5 6">BiD32</strain>
    </source>
</reference>
<dbReference type="AlphaFoldDB" id="N1MX19"/>
<protein>
    <submittedName>
        <fullName evidence="5">Long-chain-fatty-acid--CoA ligase</fullName>
        <ecNumber evidence="5">6.2.1.3</ecNumber>
    </submittedName>
</protein>
<dbReference type="Pfam" id="PF00501">
    <property type="entry name" value="AMP-binding"/>
    <property type="match status" value="1"/>
</dbReference>
<reference evidence="6" key="2">
    <citation type="submission" date="2013-04" db="EMBL/GenBank/DDBJ databases">
        <title>Bisphenol A degrading Sphingobium sp. strain BiD32.</title>
        <authorList>
            <person name="Nielsen J.L."/>
            <person name="Zhou N.A."/>
            <person name="Kjeldal H."/>
        </authorList>
    </citation>
    <scope>NUCLEOTIDE SEQUENCE [LARGE SCALE GENOMIC DNA]</scope>
    <source>
        <strain evidence="6">BiD32</strain>
    </source>
</reference>
<keyword evidence="6" id="KW-1185">Reference proteome</keyword>
<organism evidence="5 6">
    <name type="scientific">Sphingobium indicum BiD32</name>
    <dbReference type="NCBI Taxonomy" id="1301087"/>
    <lineage>
        <taxon>Bacteria</taxon>
        <taxon>Pseudomonadati</taxon>
        <taxon>Pseudomonadota</taxon>
        <taxon>Alphaproteobacteria</taxon>
        <taxon>Sphingomonadales</taxon>
        <taxon>Sphingomonadaceae</taxon>
        <taxon>Sphingobium</taxon>
    </lineage>
</organism>
<comment type="caution">
    <text evidence="5">The sequence shown here is derived from an EMBL/GenBank/DDBJ whole genome shotgun (WGS) entry which is preliminary data.</text>
</comment>
<dbReference type="PANTHER" id="PTHR43201">
    <property type="entry name" value="ACYL-COA SYNTHETASE"/>
    <property type="match status" value="1"/>
</dbReference>
<keyword evidence="2 5" id="KW-0436">Ligase</keyword>
<evidence type="ECO:0000313" key="6">
    <source>
        <dbReference type="Proteomes" id="UP000013201"/>
    </source>
</evidence>
<feature type="domain" description="AMP-dependent synthetase/ligase" evidence="3">
    <location>
        <begin position="21"/>
        <end position="404"/>
    </location>
</feature>
<evidence type="ECO:0000259" key="3">
    <source>
        <dbReference type="Pfam" id="PF00501"/>
    </source>
</evidence>
<dbReference type="RefSeq" id="WP_006966093.1">
    <property type="nucleotide sequence ID" value="NZ_CAVK010000232.1"/>
</dbReference>
<dbReference type="Proteomes" id="UP000013201">
    <property type="component" value="Unassembled WGS sequence"/>
</dbReference>
<dbReference type="InterPro" id="IPR045851">
    <property type="entry name" value="AMP-bd_C_sf"/>
</dbReference>
<dbReference type="SUPFAM" id="SSF56801">
    <property type="entry name" value="Acetyl-CoA synthetase-like"/>
    <property type="match status" value="1"/>
</dbReference>
<dbReference type="Pfam" id="PF13193">
    <property type="entry name" value="AMP-binding_C"/>
    <property type="match status" value="1"/>
</dbReference>
<dbReference type="InterPro" id="IPR025110">
    <property type="entry name" value="AMP-bd_C"/>
</dbReference>
<dbReference type="GO" id="GO:0031956">
    <property type="term" value="F:medium-chain fatty acid-CoA ligase activity"/>
    <property type="evidence" value="ECO:0007669"/>
    <property type="project" value="TreeGrafter"/>
</dbReference>
<dbReference type="PANTHER" id="PTHR43201:SF5">
    <property type="entry name" value="MEDIUM-CHAIN ACYL-COA LIGASE ACSF2, MITOCHONDRIAL"/>
    <property type="match status" value="1"/>
</dbReference>